<sequence>MGVVENPQDAEAAATQRGVIHLVTAAILFSGLSVLAKLVGARVPLPEVILVRSLVTVAFARGTLARGDIPVWGQRRTMLALRGLFGFVALTCYFYALMHLPIADAIVIHYIHPVFTLLLATVWLGEALDRRETVFIVGCFVGVVLVTQPQALFGAEAVPADPFALTIAVLGALISAGVYVMIRELRSTEHPVRVVFYNALVASLLSAPWAATTWVTPDAREWTILLAIGVCTFLHQQSMTRGLHMVRAGRATALGYVQVLLAMLAGIWLFQEQVDLVGWCGAAILAVSAGLLATDRKPIPPRA</sequence>
<gene>
    <name evidence="7" type="ORF">OV079_03605</name>
</gene>
<dbReference type="RefSeq" id="WP_267766235.1">
    <property type="nucleotide sequence ID" value="NZ_JAPNKE010000002.1"/>
</dbReference>
<comment type="subcellular location">
    <subcellularLocation>
        <location evidence="1">Membrane</location>
        <topology evidence="1">Multi-pass membrane protein</topology>
    </subcellularLocation>
</comment>
<dbReference type="Proteomes" id="UP001150924">
    <property type="component" value="Unassembled WGS sequence"/>
</dbReference>
<feature type="transmembrane region" description="Helical" evidence="5">
    <location>
        <begin position="18"/>
        <end position="36"/>
    </location>
</feature>
<reference evidence="7" key="1">
    <citation type="submission" date="2022-11" db="EMBL/GenBank/DDBJ databases">
        <title>Minimal conservation of predation-associated metabolite biosynthetic gene clusters underscores biosynthetic potential of Myxococcota including descriptions for ten novel species: Archangium lansinium sp. nov., Myxococcus landrumus sp. nov., Nannocystis bai.</title>
        <authorList>
            <person name="Ahearne A."/>
            <person name="Stevens C."/>
            <person name="Phillips K."/>
        </authorList>
    </citation>
    <scope>NUCLEOTIDE SEQUENCE</scope>
    <source>
        <strain evidence="7">Na p29</strain>
    </source>
</reference>
<name>A0A9X3EIC4_9BACT</name>
<evidence type="ECO:0000256" key="1">
    <source>
        <dbReference type="ARBA" id="ARBA00004141"/>
    </source>
</evidence>
<dbReference type="PANTHER" id="PTHR22911">
    <property type="entry name" value="ACYL-MALONYL CONDENSING ENZYME-RELATED"/>
    <property type="match status" value="1"/>
</dbReference>
<feature type="domain" description="EamA" evidence="6">
    <location>
        <begin position="17"/>
        <end position="147"/>
    </location>
</feature>
<evidence type="ECO:0000313" key="8">
    <source>
        <dbReference type="Proteomes" id="UP001150924"/>
    </source>
</evidence>
<keyword evidence="2 5" id="KW-0812">Transmembrane</keyword>
<feature type="transmembrane region" description="Helical" evidence="5">
    <location>
        <begin position="194"/>
        <end position="216"/>
    </location>
</feature>
<protein>
    <submittedName>
        <fullName evidence="7">DMT family transporter</fullName>
    </submittedName>
</protein>
<accession>A0A9X3EIC4</accession>
<comment type="caution">
    <text evidence="7">The sequence shown here is derived from an EMBL/GenBank/DDBJ whole genome shotgun (WGS) entry which is preliminary data.</text>
</comment>
<dbReference type="InterPro" id="IPR037185">
    <property type="entry name" value="EmrE-like"/>
</dbReference>
<dbReference type="SUPFAM" id="SSF103481">
    <property type="entry name" value="Multidrug resistance efflux transporter EmrE"/>
    <property type="match status" value="2"/>
</dbReference>
<dbReference type="PANTHER" id="PTHR22911:SF6">
    <property type="entry name" value="SOLUTE CARRIER FAMILY 35 MEMBER G1"/>
    <property type="match status" value="1"/>
</dbReference>
<evidence type="ECO:0000256" key="3">
    <source>
        <dbReference type="ARBA" id="ARBA00022989"/>
    </source>
</evidence>
<feature type="domain" description="EamA" evidence="6">
    <location>
        <begin position="164"/>
        <end position="292"/>
    </location>
</feature>
<evidence type="ECO:0000256" key="2">
    <source>
        <dbReference type="ARBA" id="ARBA00022692"/>
    </source>
</evidence>
<dbReference type="EMBL" id="JAPNKE010000002">
    <property type="protein sequence ID" value="MCY1004669.1"/>
    <property type="molecule type" value="Genomic_DNA"/>
</dbReference>
<feature type="transmembrane region" description="Helical" evidence="5">
    <location>
        <begin position="163"/>
        <end position="182"/>
    </location>
</feature>
<feature type="transmembrane region" description="Helical" evidence="5">
    <location>
        <begin position="79"/>
        <end position="96"/>
    </location>
</feature>
<dbReference type="Pfam" id="PF00892">
    <property type="entry name" value="EamA"/>
    <property type="match status" value="2"/>
</dbReference>
<proteinExistence type="predicted"/>
<feature type="transmembrane region" description="Helical" evidence="5">
    <location>
        <begin position="133"/>
        <end position="151"/>
    </location>
</feature>
<feature type="transmembrane region" description="Helical" evidence="5">
    <location>
        <begin position="251"/>
        <end position="270"/>
    </location>
</feature>
<evidence type="ECO:0000259" key="6">
    <source>
        <dbReference type="Pfam" id="PF00892"/>
    </source>
</evidence>
<keyword evidence="4 5" id="KW-0472">Membrane</keyword>
<dbReference type="InterPro" id="IPR000620">
    <property type="entry name" value="EamA_dom"/>
</dbReference>
<dbReference type="GO" id="GO:0016020">
    <property type="term" value="C:membrane"/>
    <property type="evidence" value="ECO:0007669"/>
    <property type="project" value="UniProtKB-SubCell"/>
</dbReference>
<evidence type="ECO:0000256" key="5">
    <source>
        <dbReference type="SAM" id="Phobius"/>
    </source>
</evidence>
<feature type="transmembrane region" description="Helical" evidence="5">
    <location>
        <begin position="276"/>
        <end position="294"/>
    </location>
</feature>
<feature type="transmembrane region" description="Helical" evidence="5">
    <location>
        <begin position="48"/>
        <end position="67"/>
    </location>
</feature>
<evidence type="ECO:0000256" key="4">
    <source>
        <dbReference type="ARBA" id="ARBA00023136"/>
    </source>
</evidence>
<feature type="transmembrane region" description="Helical" evidence="5">
    <location>
        <begin position="102"/>
        <end position="124"/>
    </location>
</feature>
<keyword evidence="8" id="KW-1185">Reference proteome</keyword>
<keyword evidence="3 5" id="KW-1133">Transmembrane helix</keyword>
<dbReference type="AlphaFoldDB" id="A0A9X3EIC4"/>
<organism evidence="7 8">
    <name type="scientific">Nannocystis pusilla</name>
    <dbReference type="NCBI Taxonomy" id="889268"/>
    <lineage>
        <taxon>Bacteria</taxon>
        <taxon>Pseudomonadati</taxon>
        <taxon>Myxococcota</taxon>
        <taxon>Polyangia</taxon>
        <taxon>Nannocystales</taxon>
        <taxon>Nannocystaceae</taxon>
        <taxon>Nannocystis</taxon>
    </lineage>
</organism>
<evidence type="ECO:0000313" key="7">
    <source>
        <dbReference type="EMBL" id="MCY1004669.1"/>
    </source>
</evidence>